<comment type="caution">
    <text evidence="1">The sequence shown here is derived from an EMBL/GenBank/DDBJ whole genome shotgun (WGS) entry which is preliminary data.</text>
</comment>
<name>A0AA40EXP5_9PEZI</name>
<dbReference type="Proteomes" id="UP001172159">
    <property type="component" value="Unassembled WGS sequence"/>
</dbReference>
<dbReference type="AlphaFoldDB" id="A0AA40EXP5"/>
<sequence>MVEGKCIEVDNAQDSRNDPTNKLNIEDWQALIPLHRTLLRERHDFFLASQHPLNAAAARYLPTGLQRPRQCSLACGGTVFGAHPPRRPIRDHIHHDARACQHESCV</sequence>
<dbReference type="EMBL" id="JAUKTV010000001">
    <property type="protein sequence ID" value="KAK0747431.1"/>
    <property type="molecule type" value="Genomic_DNA"/>
</dbReference>
<keyword evidence="2" id="KW-1185">Reference proteome</keyword>
<organism evidence="1 2">
    <name type="scientific">Apiosordaria backusii</name>
    <dbReference type="NCBI Taxonomy" id="314023"/>
    <lineage>
        <taxon>Eukaryota</taxon>
        <taxon>Fungi</taxon>
        <taxon>Dikarya</taxon>
        <taxon>Ascomycota</taxon>
        <taxon>Pezizomycotina</taxon>
        <taxon>Sordariomycetes</taxon>
        <taxon>Sordariomycetidae</taxon>
        <taxon>Sordariales</taxon>
        <taxon>Lasiosphaeriaceae</taxon>
        <taxon>Apiosordaria</taxon>
    </lineage>
</organism>
<accession>A0AA40EXP5</accession>
<evidence type="ECO:0000313" key="2">
    <source>
        <dbReference type="Proteomes" id="UP001172159"/>
    </source>
</evidence>
<reference evidence="1" key="1">
    <citation type="submission" date="2023-06" db="EMBL/GenBank/DDBJ databases">
        <title>Genome-scale phylogeny and comparative genomics of the fungal order Sordariales.</title>
        <authorList>
            <consortium name="Lawrence Berkeley National Laboratory"/>
            <person name="Hensen N."/>
            <person name="Bonometti L."/>
            <person name="Westerberg I."/>
            <person name="Brannstrom I.O."/>
            <person name="Guillou S."/>
            <person name="Cros-Aarteil S."/>
            <person name="Calhoun S."/>
            <person name="Haridas S."/>
            <person name="Kuo A."/>
            <person name="Mondo S."/>
            <person name="Pangilinan J."/>
            <person name="Riley R."/>
            <person name="Labutti K."/>
            <person name="Andreopoulos B."/>
            <person name="Lipzen A."/>
            <person name="Chen C."/>
            <person name="Yanf M."/>
            <person name="Daum C."/>
            <person name="Ng V."/>
            <person name="Clum A."/>
            <person name="Steindorff A."/>
            <person name="Ohm R."/>
            <person name="Martin F."/>
            <person name="Silar P."/>
            <person name="Natvig D."/>
            <person name="Lalanne C."/>
            <person name="Gautier V."/>
            <person name="Ament-Velasquez S.L."/>
            <person name="Kruys A."/>
            <person name="Hutchinson M.I."/>
            <person name="Powell A.J."/>
            <person name="Barry K."/>
            <person name="Miller A.N."/>
            <person name="Grigoriev I.V."/>
            <person name="Debuchy R."/>
            <person name="Gladieux P."/>
            <person name="Thoren M.H."/>
            <person name="Johannesson H."/>
        </authorList>
    </citation>
    <scope>NUCLEOTIDE SEQUENCE</scope>
    <source>
        <strain evidence="1">CBS 540.89</strain>
    </source>
</reference>
<gene>
    <name evidence="1" type="ORF">B0T21DRAFT_343212</name>
</gene>
<protein>
    <submittedName>
        <fullName evidence="1">Uncharacterized protein</fullName>
    </submittedName>
</protein>
<evidence type="ECO:0000313" key="1">
    <source>
        <dbReference type="EMBL" id="KAK0747431.1"/>
    </source>
</evidence>
<proteinExistence type="predicted"/>